<feature type="domain" description="R13L1/DRL21-like LRR repeat region" evidence="6">
    <location>
        <begin position="423"/>
        <end position="525"/>
    </location>
</feature>
<feature type="domain" description="NB-ARC" evidence="4">
    <location>
        <begin position="10"/>
        <end position="110"/>
    </location>
</feature>
<comment type="caution">
    <text evidence="7">The sequence shown here is derived from an EMBL/GenBank/DDBJ whole genome shotgun (WGS) entry which is preliminary data.</text>
</comment>
<feature type="domain" description="Disease resistance protein winged helix" evidence="5">
    <location>
        <begin position="187"/>
        <end position="252"/>
    </location>
</feature>
<dbReference type="InterPro" id="IPR058922">
    <property type="entry name" value="WHD_DRP"/>
</dbReference>
<protein>
    <recommendedName>
        <fullName evidence="9">NB-ARC domain-containing protein</fullName>
    </recommendedName>
</protein>
<dbReference type="Proteomes" id="UP000604825">
    <property type="component" value="Unassembled WGS sequence"/>
</dbReference>
<dbReference type="PRINTS" id="PR00364">
    <property type="entry name" value="DISEASERSIST"/>
</dbReference>
<evidence type="ECO:0000256" key="2">
    <source>
        <dbReference type="ARBA" id="ARBA00022821"/>
    </source>
</evidence>
<keyword evidence="8" id="KW-1185">Reference proteome</keyword>
<name>A0A811R6U4_9POAL</name>
<evidence type="ECO:0000313" key="7">
    <source>
        <dbReference type="EMBL" id="CAD6265825.1"/>
    </source>
</evidence>
<dbReference type="Pfam" id="PF25019">
    <property type="entry name" value="LRR_R13L1-DRL21"/>
    <property type="match status" value="1"/>
</dbReference>
<dbReference type="InterPro" id="IPR032675">
    <property type="entry name" value="LRR_dom_sf"/>
</dbReference>
<dbReference type="AlphaFoldDB" id="A0A811R6U4"/>
<dbReference type="SUPFAM" id="SSF52058">
    <property type="entry name" value="L domain-like"/>
    <property type="match status" value="1"/>
</dbReference>
<dbReference type="Pfam" id="PF00931">
    <property type="entry name" value="NB-ARC"/>
    <property type="match status" value="1"/>
</dbReference>
<dbReference type="InterPro" id="IPR002182">
    <property type="entry name" value="NB-ARC"/>
</dbReference>
<evidence type="ECO:0000256" key="1">
    <source>
        <dbReference type="ARBA" id="ARBA00022614"/>
    </source>
</evidence>
<evidence type="ECO:0008006" key="9">
    <source>
        <dbReference type="Google" id="ProtNLM"/>
    </source>
</evidence>
<gene>
    <name evidence="7" type="ORF">NCGR_LOCUS49130</name>
</gene>
<evidence type="ECO:0000259" key="6">
    <source>
        <dbReference type="Pfam" id="PF25019"/>
    </source>
</evidence>
<dbReference type="PANTHER" id="PTHR36766">
    <property type="entry name" value="PLANT BROAD-SPECTRUM MILDEW RESISTANCE PROTEIN RPW8"/>
    <property type="match status" value="1"/>
</dbReference>
<keyword evidence="2" id="KW-0611">Plant defense</keyword>
<dbReference type="SUPFAM" id="SSF52540">
    <property type="entry name" value="P-loop containing nucleoside triphosphate hydrolases"/>
    <property type="match status" value="1"/>
</dbReference>
<organism evidence="7 8">
    <name type="scientific">Miscanthus lutarioriparius</name>
    <dbReference type="NCBI Taxonomy" id="422564"/>
    <lineage>
        <taxon>Eukaryota</taxon>
        <taxon>Viridiplantae</taxon>
        <taxon>Streptophyta</taxon>
        <taxon>Embryophyta</taxon>
        <taxon>Tracheophyta</taxon>
        <taxon>Spermatophyta</taxon>
        <taxon>Magnoliopsida</taxon>
        <taxon>Liliopsida</taxon>
        <taxon>Poales</taxon>
        <taxon>Poaceae</taxon>
        <taxon>PACMAD clade</taxon>
        <taxon>Panicoideae</taxon>
        <taxon>Andropogonodae</taxon>
        <taxon>Andropogoneae</taxon>
        <taxon>Saccharinae</taxon>
        <taxon>Miscanthus</taxon>
    </lineage>
</organism>
<dbReference type="PANTHER" id="PTHR36766:SF70">
    <property type="entry name" value="DISEASE RESISTANCE PROTEIN RGA4"/>
    <property type="match status" value="1"/>
</dbReference>
<evidence type="ECO:0000313" key="8">
    <source>
        <dbReference type="Proteomes" id="UP000604825"/>
    </source>
</evidence>
<evidence type="ECO:0000256" key="3">
    <source>
        <dbReference type="SAM" id="MobiDB-lite"/>
    </source>
</evidence>
<keyword evidence="1" id="KW-0433">Leucine-rich repeat</keyword>
<feature type="region of interest" description="Disordered" evidence="3">
    <location>
        <begin position="696"/>
        <end position="741"/>
    </location>
</feature>
<reference evidence="7" key="1">
    <citation type="submission" date="2020-10" db="EMBL/GenBank/DDBJ databases">
        <authorList>
            <person name="Han B."/>
            <person name="Lu T."/>
            <person name="Zhao Q."/>
            <person name="Huang X."/>
            <person name="Zhao Y."/>
        </authorList>
    </citation>
    <scope>NUCLEOTIDE SEQUENCE</scope>
</reference>
<dbReference type="Pfam" id="PF23559">
    <property type="entry name" value="WHD_DRP"/>
    <property type="match status" value="1"/>
</dbReference>
<dbReference type="InterPro" id="IPR036388">
    <property type="entry name" value="WH-like_DNA-bd_sf"/>
</dbReference>
<dbReference type="GO" id="GO:0043531">
    <property type="term" value="F:ADP binding"/>
    <property type="evidence" value="ECO:0007669"/>
    <property type="project" value="InterPro"/>
</dbReference>
<evidence type="ECO:0000259" key="4">
    <source>
        <dbReference type="Pfam" id="PF00931"/>
    </source>
</evidence>
<dbReference type="GO" id="GO:0006952">
    <property type="term" value="P:defense response"/>
    <property type="evidence" value="ECO:0007669"/>
    <property type="project" value="UniProtKB-KW"/>
</dbReference>
<dbReference type="InterPro" id="IPR056789">
    <property type="entry name" value="LRR_R13L1-DRL21"/>
</dbReference>
<dbReference type="InterPro" id="IPR027417">
    <property type="entry name" value="P-loop_NTPase"/>
</dbReference>
<dbReference type="Gene3D" id="3.40.50.300">
    <property type="entry name" value="P-loop containing nucleotide triphosphate hydrolases"/>
    <property type="match status" value="1"/>
</dbReference>
<evidence type="ECO:0000259" key="5">
    <source>
        <dbReference type="Pfam" id="PF23559"/>
    </source>
</evidence>
<dbReference type="Gene3D" id="1.10.10.10">
    <property type="entry name" value="Winged helix-like DNA-binding domain superfamily/Winged helix DNA-binding domain"/>
    <property type="match status" value="1"/>
</dbReference>
<sequence>MANRAGYQYGIVGMGGIGKTTLAQKIDNDHKIRERFHQVLIWLSISQSIAENDLLKEAIEKAGGRPNQQQSKDQLVQVLLHSISGKSVFLVLDNMTSPHVWINLLRSLMESDIGAKIVKKCDGHPLSIKVIGGVQSSRSSKEQWERILERRWSIDGLSEELEGALYLSYSNLHPQLKQCFLWCALLPQNFDIHRDVTYWWIAEGFVKEEGSGPIHNIAKDYYHELIKRNLLQTRPEYVDKRVSTMHDLLRQLGQFLTRNEAVFMKEKRDRCPSSICRLGVGSVVDEIPAIEEKKRWYGLESIPASVGYLALLRLLDLSYSEIKELPGSIGNLTSLGCLSVFGCTKLAALPPSLMRLTTISFLQTGNTGLAHVPKGIENFRQMDNLRSVFQNGAGGFRVDEHRALSMIRCLWVIRLETATPPTEPVLCNKGYLKELGLRCTMRKEANCRTHYPDSEMKRIEEIYESLCPPPNLSYIFIDGFPGRMFPAWLSSEPQNKLPNLAHMHFYDCTSCPKLPPAGQLPFLQNRSLSMDTLFDNTQQQSLMPCLTRMRLINFPKLRALPDHLHRIVNLQRIQIEGADRLQDIINHPGVVWLKTRFRASALASEAALCVGRRQCRAYAGVDPPPYQRVVVRLSTVADPGFESTRILFQLSTQYYVLYSQIEQQASFSSKFANYSHQFQAYVSMLPTLYSETHQRCSDVEDKDSGGGVSPGRRVGPKSGRSTKCVDRGGIDAQPRRPGPACAWRHRAAAQTRLAGARSAPPLLGCPGPWALAACRRRDVLISTSSD</sequence>
<accession>A0A811R6U4</accession>
<dbReference type="Gene3D" id="3.80.10.10">
    <property type="entry name" value="Ribonuclease Inhibitor"/>
    <property type="match status" value="2"/>
</dbReference>
<dbReference type="EMBL" id="CAJGYO010000013">
    <property type="protein sequence ID" value="CAD6265825.1"/>
    <property type="molecule type" value="Genomic_DNA"/>
</dbReference>
<proteinExistence type="predicted"/>
<dbReference type="OrthoDB" id="3027644at2759"/>